<name>A0A2U3E8I6_PURLI</name>
<feature type="domain" description="Carboxylesterase type B" evidence="4">
    <location>
        <begin position="133"/>
        <end position="575"/>
    </location>
</feature>
<proteinExistence type="inferred from homology"/>
<dbReference type="Proteomes" id="UP000245956">
    <property type="component" value="Unassembled WGS sequence"/>
</dbReference>
<organism evidence="5 6">
    <name type="scientific">Purpureocillium lilacinum</name>
    <name type="common">Paecilomyces lilacinus</name>
    <dbReference type="NCBI Taxonomy" id="33203"/>
    <lineage>
        <taxon>Eukaryota</taxon>
        <taxon>Fungi</taxon>
        <taxon>Dikarya</taxon>
        <taxon>Ascomycota</taxon>
        <taxon>Pezizomycotina</taxon>
        <taxon>Sordariomycetes</taxon>
        <taxon>Hypocreomycetidae</taxon>
        <taxon>Hypocreales</taxon>
        <taxon>Ophiocordycipitaceae</taxon>
        <taxon>Purpureocillium</taxon>
    </lineage>
</organism>
<dbReference type="PANTHER" id="PTHR43918:SF4">
    <property type="entry name" value="CARBOXYLIC ESTER HYDROLASE"/>
    <property type="match status" value="1"/>
</dbReference>
<dbReference type="Pfam" id="PF00135">
    <property type="entry name" value="COesterase"/>
    <property type="match status" value="1"/>
</dbReference>
<feature type="compositionally biased region" description="Pro residues" evidence="3">
    <location>
        <begin position="13"/>
        <end position="27"/>
    </location>
</feature>
<evidence type="ECO:0000259" key="4">
    <source>
        <dbReference type="Pfam" id="PF00135"/>
    </source>
</evidence>
<dbReference type="SUPFAM" id="SSF53474">
    <property type="entry name" value="alpha/beta-Hydrolases"/>
    <property type="match status" value="1"/>
</dbReference>
<evidence type="ECO:0000256" key="3">
    <source>
        <dbReference type="SAM" id="MobiDB-lite"/>
    </source>
</evidence>
<dbReference type="EMBL" id="LCWV01000008">
    <property type="protein sequence ID" value="PWI70799.1"/>
    <property type="molecule type" value="Genomic_DNA"/>
</dbReference>
<evidence type="ECO:0000313" key="5">
    <source>
        <dbReference type="EMBL" id="PWI70799.1"/>
    </source>
</evidence>
<dbReference type="PANTHER" id="PTHR43918">
    <property type="entry name" value="ACETYLCHOLINESTERASE"/>
    <property type="match status" value="1"/>
</dbReference>
<dbReference type="InterPro" id="IPR050654">
    <property type="entry name" value="AChE-related_enzymes"/>
</dbReference>
<evidence type="ECO:0000256" key="2">
    <source>
        <dbReference type="ARBA" id="ARBA00022801"/>
    </source>
</evidence>
<gene>
    <name evidence="5" type="ORF">PCL_12167</name>
</gene>
<feature type="region of interest" description="Disordered" evidence="3">
    <location>
        <begin position="9"/>
        <end position="49"/>
    </location>
</feature>
<reference evidence="5 6" key="1">
    <citation type="journal article" date="2016" name="Front. Microbiol.">
        <title>Genome and transcriptome sequences reveal the specific parasitism of the nematophagous Purpureocillium lilacinum 36-1.</title>
        <authorList>
            <person name="Xie J."/>
            <person name="Li S."/>
            <person name="Mo C."/>
            <person name="Xiao X."/>
            <person name="Peng D."/>
            <person name="Wang G."/>
            <person name="Xiao Y."/>
        </authorList>
    </citation>
    <scope>NUCLEOTIDE SEQUENCE [LARGE SCALE GENOMIC DNA]</scope>
    <source>
        <strain evidence="5 6">36-1</strain>
    </source>
</reference>
<sequence>MDLISLHQAAAQAPPPGDAPPAPPTGAEPPVSVVSTESGNATDQTAPPHFLIQPKLGSLRTCAAAPRASRLDDLQLRRARAKGNSKVVQPKPTAGASILCYKALTHLPDCWALGFTSPRYSHVPATSAGGVAPTATLNSGPVFGASTSLPGAIGPVNKFLGIPYAASPPARFRLPRPPKKWTAPRNATAFGDSCIQYVPKTDVGPGEDILEKLFNQHPPESEDCLYMNAFAPASKGPPSGRPVVVFIPGGGWTMGNGLIDLSGFAGYEDIIAFTFNYRTNIFGFPNAPGIPLGERNLGLHDQRRALQWVQANARAFGGDPDKVTVWGESAGSMSVDIHLHGLAARPPFRAAIMSSGEYSFGMFSMATSPTESRSWGGVVEKVGCGGSGNNTARTLKCMSDVPTDKLLEGMHKAGVGYNPIADNVTVLPGRAAAWRQGRTARVPVLATSMAEEGRGLVNHNVTMERFLEAYLPQPLVTKSQQDSILDFYRTKRPALKTDFDVAAAIYTDFHWQCPLRLLAAAAASVPDDAAKQPLWRGYFNASIAELLPQEFHWLGKFHGTDVLLAFLAPSFEGDSGGTTTGIVLTPQVYTFARYFRGMIGAFVRNPAAGPGWPATGARAYLPFDVASLGDVGDVKAGGATPVNGTELDESCGLYKDIYPLLEKVMGATNATGPFVAGRLVAGLGVGFESAIVILYMSKIVSSLPMMANWRWTYAYMLSSAPEKSAVPWLLDISFASPDTCKIARGLAANLTFGAFALGDNVNEEETLTYVYMACWQPLTAYSESRAWPAETEGKQAPGIHPRLPAHDSLAVDSKSLVDAISIAACMQFYTISEMAATTAVPLGCLRRPSAFGIERNERGSSTASLSGPDRELQGLT</sequence>
<protein>
    <submittedName>
        <fullName evidence="5">Cholinesterase</fullName>
    </submittedName>
</protein>
<comment type="caution">
    <text evidence="5">The sequence shown here is derived from an EMBL/GenBank/DDBJ whole genome shotgun (WGS) entry which is preliminary data.</text>
</comment>
<dbReference type="GO" id="GO:0052689">
    <property type="term" value="F:carboxylic ester hydrolase activity"/>
    <property type="evidence" value="ECO:0007669"/>
    <property type="project" value="TreeGrafter"/>
</dbReference>
<dbReference type="InterPro" id="IPR019826">
    <property type="entry name" value="Carboxylesterase_B_AS"/>
</dbReference>
<dbReference type="PROSITE" id="PS00122">
    <property type="entry name" value="CARBOXYLESTERASE_B_1"/>
    <property type="match status" value="1"/>
</dbReference>
<comment type="similarity">
    <text evidence="1">Belongs to the type-B carboxylesterase/lipase family.</text>
</comment>
<feature type="compositionally biased region" description="Polar residues" evidence="3">
    <location>
        <begin position="33"/>
        <end position="45"/>
    </location>
</feature>
<dbReference type="Gene3D" id="3.40.50.1820">
    <property type="entry name" value="alpha/beta hydrolase"/>
    <property type="match status" value="1"/>
</dbReference>
<evidence type="ECO:0000256" key="1">
    <source>
        <dbReference type="ARBA" id="ARBA00005964"/>
    </source>
</evidence>
<dbReference type="InterPro" id="IPR029058">
    <property type="entry name" value="AB_hydrolase_fold"/>
</dbReference>
<feature type="region of interest" description="Disordered" evidence="3">
    <location>
        <begin position="856"/>
        <end position="876"/>
    </location>
</feature>
<evidence type="ECO:0000313" key="6">
    <source>
        <dbReference type="Proteomes" id="UP000245956"/>
    </source>
</evidence>
<dbReference type="AlphaFoldDB" id="A0A2U3E8I6"/>
<dbReference type="InterPro" id="IPR002018">
    <property type="entry name" value="CarbesteraseB"/>
</dbReference>
<keyword evidence="2" id="KW-0378">Hydrolase</keyword>
<accession>A0A2U3E8I6</accession>